<dbReference type="AlphaFoldDB" id="A0A009RX63"/>
<dbReference type="EMBL" id="JEXJ01000102">
    <property type="protein sequence ID" value="EXC45763.1"/>
    <property type="molecule type" value="Genomic_DNA"/>
</dbReference>
<protein>
    <submittedName>
        <fullName evidence="1">KTSC domain protein</fullName>
    </submittedName>
</protein>
<dbReference type="RefSeq" id="WP_032068936.1">
    <property type="nucleotide sequence ID" value="NZ_JEXJ01000102.1"/>
</dbReference>
<dbReference type="PATRIC" id="fig|1310630.3.peg.3533"/>
<dbReference type="Proteomes" id="UP000020735">
    <property type="component" value="Unassembled WGS sequence"/>
</dbReference>
<name>A0A009RX63_ACIBA</name>
<reference evidence="1 2" key="1">
    <citation type="submission" date="2014-02" db="EMBL/GenBank/DDBJ databases">
        <title>Comparative genomics and transcriptomics to identify genetic mechanisms underlying the emergence of carbapenem resistant Acinetobacter baumannii (CRAb).</title>
        <authorList>
            <person name="Harris A.D."/>
            <person name="Johnson K.J."/>
            <person name="George J."/>
            <person name="Shefchek K."/>
            <person name="Daugherty S.C."/>
            <person name="Parankush S."/>
            <person name="Sadzewicz L."/>
            <person name="Tallon L."/>
            <person name="Sengamalay N."/>
            <person name="Hazen T.H."/>
            <person name="Rasko D.A."/>
        </authorList>
    </citation>
    <scope>NUCLEOTIDE SEQUENCE [LARGE SCALE GENOMIC DNA]</scope>
    <source>
        <strain evidence="1 2">99063</strain>
    </source>
</reference>
<comment type="caution">
    <text evidence="1">The sequence shown here is derived from an EMBL/GenBank/DDBJ whole genome shotgun (WGS) entry which is preliminary data.</text>
</comment>
<accession>A0A009RX63</accession>
<evidence type="ECO:0000313" key="2">
    <source>
        <dbReference type="Proteomes" id="UP000020735"/>
    </source>
</evidence>
<gene>
    <name evidence="1" type="ORF">J529_3646</name>
</gene>
<evidence type="ECO:0000313" key="1">
    <source>
        <dbReference type="EMBL" id="EXC45763.1"/>
    </source>
</evidence>
<proteinExistence type="predicted"/>
<organism evidence="1 2">
    <name type="scientific">Acinetobacter baumannii 99063</name>
    <dbReference type="NCBI Taxonomy" id="1310630"/>
    <lineage>
        <taxon>Bacteria</taxon>
        <taxon>Pseudomonadati</taxon>
        <taxon>Pseudomonadota</taxon>
        <taxon>Gammaproteobacteria</taxon>
        <taxon>Moraxellales</taxon>
        <taxon>Moraxellaceae</taxon>
        <taxon>Acinetobacter</taxon>
        <taxon>Acinetobacter calcoaceticus/baumannii complex</taxon>
    </lineage>
</organism>
<sequence>MKFKDNLPDKYKSKIVTVGYLETHDDHKARLELEFENGMKLTIYDVPKQEYLKLNSCKYGWEYYFADTIYPNYKDQIEMIKN</sequence>